<evidence type="ECO:0000256" key="1">
    <source>
        <dbReference type="SAM" id="Phobius"/>
    </source>
</evidence>
<accession>F8AWW8</accession>
<dbReference type="Proteomes" id="UP000001549">
    <property type="component" value="Chromosome"/>
</dbReference>
<keyword evidence="1" id="KW-0812">Transmembrane</keyword>
<evidence type="ECO:0000313" key="2">
    <source>
        <dbReference type="EMBL" id="AEH11412.1"/>
    </source>
</evidence>
<keyword evidence="1" id="KW-0472">Membrane</keyword>
<organism evidence="2 3">
    <name type="scientific">Candidatus Protofrankia datiscae</name>
    <dbReference type="NCBI Taxonomy" id="2716812"/>
    <lineage>
        <taxon>Bacteria</taxon>
        <taxon>Bacillati</taxon>
        <taxon>Actinomycetota</taxon>
        <taxon>Actinomycetes</taxon>
        <taxon>Frankiales</taxon>
        <taxon>Frankiaceae</taxon>
        <taxon>Protofrankia</taxon>
    </lineage>
</organism>
<dbReference type="HOGENOM" id="CLU_3251920_0_0_11"/>
<dbReference type="EMBL" id="CP002801">
    <property type="protein sequence ID" value="AEH11412.1"/>
    <property type="molecule type" value="Genomic_DNA"/>
</dbReference>
<gene>
    <name evidence="2" type="ordered locus">FsymDg_4141</name>
</gene>
<dbReference type="KEGG" id="fsy:FsymDg_4141"/>
<proteinExistence type="predicted"/>
<name>F8AWW8_9ACTN</name>
<dbReference type="AlphaFoldDB" id="F8AWW8"/>
<protein>
    <submittedName>
        <fullName evidence="2">Uncharacterized protein</fullName>
    </submittedName>
</protein>
<keyword evidence="3" id="KW-1185">Reference proteome</keyword>
<evidence type="ECO:0000313" key="3">
    <source>
        <dbReference type="Proteomes" id="UP000001549"/>
    </source>
</evidence>
<reference evidence="2 3" key="1">
    <citation type="submission" date="2011-05" db="EMBL/GenBank/DDBJ databases">
        <title>Complete sequence of chromosome of Frankia symbiont of Datisca glomerata.</title>
        <authorList>
            <consortium name="US DOE Joint Genome Institute"/>
            <person name="Lucas S."/>
            <person name="Han J."/>
            <person name="Lapidus A."/>
            <person name="Cheng J.-F."/>
            <person name="Goodwin L."/>
            <person name="Pitluck S."/>
            <person name="Peters L."/>
            <person name="Mikhailova N."/>
            <person name="Chertkov O."/>
            <person name="Teshima H."/>
            <person name="Han C."/>
            <person name="Tapia R."/>
            <person name="Land M."/>
            <person name="Hauser L."/>
            <person name="Kyrpides N."/>
            <person name="Ivanova N."/>
            <person name="Pagani I."/>
            <person name="Berry A."/>
            <person name="Pawlowski K."/>
            <person name="Persson T."/>
            <person name="Vanden Heuvel B."/>
            <person name="Benson D."/>
            <person name="Woyke T."/>
        </authorList>
    </citation>
    <scope>NUCLEOTIDE SEQUENCE [LARGE SCALE GENOMIC DNA]</scope>
    <source>
        <strain evidence="3">4085684</strain>
    </source>
</reference>
<sequence length="42" mass="4764" precursor="true">MSDTRRQTRWAIAVVSLFLPAATIGASWLIWRGQLPERIASH</sequence>
<feature type="transmembrane region" description="Helical" evidence="1">
    <location>
        <begin position="12"/>
        <end position="31"/>
    </location>
</feature>
<keyword evidence="1" id="KW-1133">Transmembrane helix</keyword>
<dbReference type="RefSeq" id="WP_013875283.1">
    <property type="nucleotide sequence ID" value="NC_015656.1"/>
</dbReference>